<proteinExistence type="predicted"/>
<dbReference type="EMBL" id="JBIYSL010000002">
    <property type="protein sequence ID" value="MFK0522349.1"/>
    <property type="molecule type" value="Genomic_DNA"/>
</dbReference>
<name>A0ABW8HTQ3_9BACL</name>
<dbReference type="RefSeq" id="WP_402873838.1">
    <property type="nucleotide sequence ID" value="NZ_JBIYSL010000002.1"/>
</dbReference>
<evidence type="ECO:0000313" key="3">
    <source>
        <dbReference type="Proteomes" id="UP001618531"/>
    </source>
</evidence>
<gene>
    <name evidence="2" type="ORF">ACINKY_09075</name>
</gene>
<organism evidence="2 3">
    <name type="scientific">Paenibacillus illinoisensis</name>
    <dbReference type="NCBI Taxonomy" id="59845"/>
    <lineage>
        <taxon>Bacteria</taxon>
        <taxon>Bacillati</taxon>
        <taxon>Bacillota</taxon>
        <taxon>Bacilli</taxon>
        <taxon>Bacillales</taxon>
        <taxon>Paenibacillaceae</taxon>
        <taxon>Paenibacillus</taxon>
    </lineage>
</organism>
<feature type="chain" id="PRO_5046441864" evidence="1">
    <location>
        <begin position="30"/>
        <end position="205"/>
    </location>
</feature>
<evidence type="ECO:0000313" key="2">
    <source>
        <dbReference type="EMBL" id="MFK0522349.1"/>
    </source>
</evidence>
<evidence type="ECO:0000256" key="1">
    <source>
        <dbReference type="SAM" id="SignalP"/>
    </source>
</evidence>
<accession>A0ABW8HTQ3</accession>
<keyword evidence="3" id="KW-1185">Reference proteome</keyword>
<comment type="caution">
    <text evidence="2">The sequence shown here is derived from an EMBL/GenBank/DDBJ whole genome shotgun (WGS) entry which is preliminary data.</text>
</comment>
<sequence>MKTITKSSILSVSLAAALLITPFSSVSHADAVTNEQNGASVSLDTSSANSNFVSDDFHAPVVMTEEDFARAQRATVNEFVSPEDIRKNSGGITIMSDIFYSFSGLGAGRSIQSNQSVTTTKNTDIYLTLVQYNNYGNPPTGTYYLKNLNTGNMTSGKSVSGNYDHESKTLGWTNVLPGKYVVYIENTGKSELEGNGFVNAFYNYD</sequence>
<keyword evidence="1" id="KW-0732">Signal</keyword>
<protein>
    <submittedName>
        <fullName evidence="2">Uncharacterized protein</fullName>
    </submittedName>
</protein>
<feature type="signal peptide" evidence="1">
    <location>
        <begin position="1"/>
        <end position="29"/>
    </location>
</feature>
<reference evidence="2 3" key="1">
    <citation type="submission" date="2024-11" db="EMBL/GenBank/DDBJ databases">
        <title>Identification and Characterization of a Novel Fosfomycin Bacillithiol Transferase FosB8 in Paenibacillus illinoisensis.</title>
        <authorList>
            <person name="Lu W."/>
        </authorList>
    </citation>
    <scope>NUCLEOTIDE SEQUENCE [LARGE SCALE GENOMIC DNA]</scope>
    <source>
        <strain evidence="2 3">WP77</strain>
    </source>
</reference>
<dbReference type="Proteomes" id="UP001618531">
    <property type="component" value="Unassembled WGS sequence"/>
</dbReference>